<protein>
    <recommendedName>
        <fullName evidence="5">Gibberellin-regulated protein 14</fullName>
    </recommendedName>
</protein>
<keyword evidence="4" id="KW-1185">Reference proteome</keyword>
<evidence type="ECO:0000256" key="1">
    <source>
        <dbReference type="ARBA" id="ARBA00010582"/>
    </source>
</evidence>
<name>A0AAN9EYF3_CROPI</name>
<feature type="region of interest" description="Disordered" evidence="2">
    <location>
        <begin position="132"/>
        <end position="230"/>
    </location>
</feature>
<dbReference type="Pfam" id="PF02704">
    <property type="entry name" value="GASA"/>
    <property type="match status" value="1"/>
</dbReference>
<dbReference type="PRINTS" id="PR01217">
    <property type="entry name" value="PRICHEXTENSN"/>
</dbReference>
<evidence type="ECO:0000313" key="3">
    <source>
        <dbReference type="EMBL" id="KAK7266189.1"/>
    </source>
</evidence>
<dbReference type="AlphaFoldDB" id="A0AAN9EYF3"/>
<dbReference type="PANTHER" id="PTHR23201">
    <property type="entry name" value="EXTENSIN, PROLINE-RICH PROTEIN"/>
    <property type="match status" value="1"/>
</dbReference>
<accession>A0AAN9EYF3</accession>
<comment type="similarity">
    <text evidence="1">Belongs to the GASA family.</text>
</comment>
<reference evidence="3 4" key="1">
    <citation type="submission" date="2024-01" db="EMBL/GenBank/DDBJ databases">
        <title>The genomes of 5 underutilized Papilionoideae crops provide insights into root nodulation and disease resistanc.</title>
        <authorList>
            <person name="Yuan L."/>
        </authorList>
    </citation>
    <scope>NUCLEOTIDE SEQUENCE [LARGE SCALE GENOMIC DNA]</scope>
    <source>
        <strain evidence="3">ZHUSHIDOU_FW_LH</strain>
        <tissue evidence="3">Leaf</tissue>
    </source>
</reference>
<evidence type="ECO:0000313" key="4">
    <source>
        <dbReference type="Proteomes" id="UP001372338"/>
    </source>
</evidence>
<dbReference type="InterPro" id="IPR003854">
    <property type="entry name" value="GASA"/>
</dbReference>
<feature type="compositionally biased region" description="Pro residues" evidence="2">
    <location>
        <begin position="132"/>
        <end position="228"/>
    </location>
</feature>
<evidence type="ECO:0008006" key="5">
    <source>
        <dbReference type="Google" id="ProtNLM"/>
    </source>
</evidence>
<comment type="caution">
    <text evidence="3">The sequence shown here is derived from an EMBL/GenBank/DDBJ whole genome shotgun (WGS) entry which is preliminary data.</text>
</comment>
<proteinExistence type="inferred from homology"/>
<evidence type="ECO:0000256" key="2">
    <source>
        <dbReference type="SAM" id="MobiDB-lite"/>
    </source>
</evidence>
<organism evidence="3 4">
    <name type="scientific">Crotalaria pallida</name>
    <name type="common">Smooth rattlebox</name>
    <name type="synonym">Crotalaria striata</name>
    <dbReference type="NCBI Taxonomy" id="3830"/>
    <lineage>
        <taxon>Eukaryota</taxon>
        <taxon>Viridiplantae</taxon>
        <taxon>Streptophyta</taxon>
        <taxon>Embryophyta</taxon>
        <taxon>Tracheophyta</taxon>
        <taxon>Spermatophyta</taxon>
        <taxon>Magnoliopsida</taxon>
        <taxon>eudicotyledons</taxon>
        <taxon>Gunneridae</taxon>
        <taxon>Pentapetalae</taxon>
        <taxon>rosids</taxon>
        <taxon>fabids</taxon>
        <taxon>Fabales</taxon>
        <taxon>Fabaceae</taxon>
        <taxon>Papilionoideae</taxon>
        <taxon>50 kb inversion clade</taxon>
        <taxon>genistoids sensu lato</taxon>
        <taxon>core genistoids</taxon>
        <taxon>Crotalarieae</taxon>
        <taxon>Crotalaria</taxon>
    </lineage>
</organism>
<dbReference type="Proteomes" id="UP001372338">
    <property type="component" value="Unassembled WGS sequence"/>
</dbReference>
<dbReference type="PANTHER" id="PTHR23201:SF53">
    <property type="entry name" value="GIBBERELLIN-REGULATED PROTEIN 14"/>
    <property type="match status" value="1"/>
</dbReference>
<dbReference type="EMBL" id="JAYWIO010000004">
    <property type="protein sequence ID" value="KAK7266189.1"/>
    <property type="molecule type" value="Genomic_DNA"/>
</dbReference>
<gene>
    <name evidence="3" type="ORF">RIF29_18831</name>
</gene>
<sequence length="295" mass="31587">MTYKGNRYSRHVGGSCSETASDEALLHRLPLTPNNFPHYLESTLTRLLLLTPLSSSFLFPSLEMPSKSILLLPIFLIVVATKVSSHDEDLKIVVNYLKPPVATPPVKPPPIPVVTVPPPPLPVKPTPPIVKAPPSPPVKPPPTPSPPPVKSPATPYPPPPPLVKPTPSPPVKPPTTPPVKPTPPIVKAPPTTPSPPSGKYSPPPPPPKPPVVVKPPTTPVAPSPPPAPRVKSNKDCIPLCGYRCQLHSRKQVCVRACVTCCERCKCVPPGTYGNREKCGKCYTDMLTHGNRPKCP</sequence>